<reference evidence="9 10" key="1">
    <citation type="submission" date="2020-03" db="EMBL/GenBank/DDBJ databases">
        <title>Complete genome sequences of two sulfur-disproportionating bacterial strains T55J and Mzg5.</title>
        <authorList>
            <person name="Umezawa K."/>
            <person name="Kojima H."/>
            <person name="Kato Y."/>
            <person name="Fukui M."/>
        </authorList>
    </citation>
    <scope>NUCLEOTIDE SEQUENCE [LARGE SCALE GENOMIC DNA]</scope>
    <source>
        <strain evidence="9 10">T55J</strain>
    </source>
</reference>
<feature type="transmembrane region" description="Helical" evidence="7">
    <location>
        <begin position="101"/>
        <end position="123"/>
    </location>
</feature>
<keyword evidence="6 7" id="KW-0472">Membrane</keyword>
<comment type="function">
    <text evidence="7">NDH-1 shuttles electrons from NADH, via FMN and iron-sulfur (Fe-S) centers, to quinones in the respiratory chain. The immediate electron acceptor for the enzyme in this species is believed to be ubiquinone. Couples the redox reaction to proton translocation (for every two electrons transferred, four hydrogen ions are translocated across the cytoplasmic membrane), and thus conserves the redox energy in a proton gradient.</text>
</comment>
<evidence type="ECO:0000313" key="10">
    <source>
        <dbReference type="Proteomes" id="UP000516360"/>
    </source>
</evidence>
<keyword evidence="7" id="KW-1278">Translocase</keyword>
<dbReference type="GO" id="GO:0048038">
    <property type="term" value="F:quinone binding"/>
    <property type="evidence" value="ECO:0007669"/>
    <property type="project" value="UniProtKB-KW"/>
</dbReference>
<dbReference type="Gene3D" id="1.20.58.1610">
    <property type="entry name" value="NADH:ubiquinone/plastoquinone oxidoreductase, chain 3"/>
    <property type="match status" value="1"/>
</dbReference>
<dbReference type="EC" id="7.1.1.-" evidence="7"/>
<name>A0A7G1H4G0_9BACT</name>
<organism evidence="9 10">
    <name type="scientific">Dissulfurispira thermophila</name>
    <dbReference type="NCBI Taxonomy" id="2715679"/>
    <lineage>
        <taxon>Bacteria</taxon>
        <taxon>Pseudomonadati</taxon>
        <taxon>Nitrospirota</taxon>
        <taxon>Thermodesulfovibrionia</taxon>
        <taxon>Thermodesulfovibrionales</taxon>
        <taxon>Dissulfurispiraceae</taxon>
        <taxon>Dissulfurispira</taxon>
    </lineage>
</organism>
<dbReference type="InterPro" id="IPR023043">
    <property type="entry name" value="NAD(P)H_OxRDtase_bac/plastid"/>
</dbReference>
<gene>
    <name evidence="9" type="primary">nuoA1</name>
    <name evidence="7" type="synonym">nuoA</name>
    <name evidence="9" type="ORF">JZK55_19530</name>
</gene>
<keyword evidence="7 8" id="KW-0874">Quinone</keyword>
<evidence type="ECO:0000256" key="4">
    <source>
        <dbReference type="ARBA" id="ARBA00022692"/>
    </source>
</evidence>
<dbReference type="PANTHER" id="PTHR11058:SF9">
    <property type="entry name" value="NADH-UBIQUINONE OXIDOREDUCTASE CHAIN 3"/>
    <property type="match status" value="1"/>
</dbReference>
<sequence>MDPRAIGSVSPGSYMPTEYLPILIIMIIAFAFGAGALLVGGIFRLKRPYKEKLMPYESGNPPVGEPRYRFSIKFYIIAMLFVIFDVEAVFLYPWAVVYEKIGLYALIEMMLFIAILVVGYIYAWKKEAFKWD</sequence>
<accession>A0A7G1H4G0</accession>
<dbReference type="GO" id="GO:0030964">
    <property type="term" value="C:NADH dehydrogenase complex"/>
    <property type="evidence" value="ECO:0007669"/>
    <property type="project" value="TreeGrafter"/>
</dbReference>
<comment type="subunit">
    <text evidence="7">NDH-1 is composed of 14 different subunits. Subunits NuoA, H, J, K, L, M, N constitute the membrane sector of the complex.</text>
</comment>
<dbReference type="InterPro" id="IPR038430">
    <property type="entry name" value="NDAH_ubi_oxred_su3_sf"/>
</dbReference>
<evidence type="ECO:0000256" key="6">
    <source>
        <dbReference type="ARBA" id="ARBA00023136"/>
    </source>
</evidence>
<dbReference type="RefSeq" id="WP_340138007.1">
    <property type="nucleotide sequence ID" value="NZ_AP022873.1"/>
</dbReference>
<keyword evidence="10" id="KW-1185">Reference proteome</keyword>
<evidence type="ECO:0000256" key="3">
    <source>
        <dbReference type="ARBA" id="ARBA00022448"/>
    </source>
</evidence>
<comment type="catalytic activity">
    <reaction evidence="7 8">
        <text>a quinone + NADH + 5 H(+)(in) = a quinol + NAD(+) + 4 H(+)(out)</text>
        <dbReference type="Rhea" id="RHEA:57888"/>
        <dbReference type="ChEBI" id="CHEBI:15378"/>
        <dbReference type="ChEBI" id="CHEBI:24646"/>
        <dbReference type="ChEBI" id="CHEBI:57540"/>
        <dbReference type="ChEBI" id="CHEBI:57945"/>
        <dbReference type="ChEBI" id="CHEBI:132124"/>
    </reaction>
</comment>
<feature type="transmembrane region" description="Helical" evidence="7">
    <location>
        <begin position="20"/>
        <end position="43"/>
    </location>
</feature>
<dbReference type="EMBL" id="AP022873">
    <property type="protein sequence ID" value="BCB97031.1"/>
    <property type="molecule type" value="Genomic_DNA"/>
</dbReference>
<keyword evidence="4 7" id="KW-0812">Transmembrane</keyword>
<proteinExistence type="inferred from homology"/>
<feature type="transmembrane region" description="Helical" evidence="7">
    <location>
        <begin position="74"/>
        <end position="95"/>
    </location>
</feature>
<evidence type="ECO:0000313" key="9">
    <source>
        <dbReference type="EMBL" id="BCB97031.1"/>
    </source>
</evidence>
<keyword evidence="7" id="KW-0830">Ubiquinone</keyword>
<comment type="subcellular location">
    <subcellularLocation>
        <location evidence="7 8">Cell membrane</location>
        <topology evidence="7 8">Multi-pass membrane protein</topology>
    </subcellularLocation>
    <subcellularLocation>
        <location evidence="1">Membrane</location>
        <topology evidence="1">Multi-pass membrane protein</topology>
    </subcellularLocation>
</comment>
<dbReference type="Proteomes" id="UP000516360">
    <property type="component" value="Chromosome"/>
</dbReference>
<dbReference type="PANTHER" id="PTHR11058">
    <property type="entry name" value="NADH-UBIQUINONE OXIDOREDUCTASE CHAIN 3"/>
    <property type="match status" value="1"/>
</dbReference>
<keyword evidence="5 7" id="KW-1133">Transmembrane helix</keyword>
<evidence type="ECO:0000256" key="2">
    <source>
        <dbReference type="ARBA" id="ARBA00008472"/>
    </source>
</evidence>
<keyword evidence="7 8" id="KW-0520">NAD</keyword>
<keyword evidence="3 7" id="KW-0813">Transport</keyword>
<protein>
    <recommendedName>
        <fullName evidence="7">NADH-quinone oxidoreductase subunit A</fullName>
        <ecNumber evidence="7">7.1.1.-</ecNumber>
    </recommendedName>
    <alternativeName>
        <fullName evidence="7">NADH dehydrogenase I subunit A</fullName>
    </alternativeName>
    <alternativeName>
        <fullName evidence="7">NDH-1 subunit A</fullName>
    </alternativeName>
    <alternativeName>
        <fullName evidence="7">NUO1</fullName>
    </alternativeName>
</protein>
<evidence type="ECO:0000256" key="5">
    <source>
        <dbReference type="ARBA" id="ARBA00022989"/>
    </source>
</evidence>
<evidence type="ECO:0000256" key="8">
    <source>
        <dbReference type="RuleBase" id="RU003639"/>
    </source>
</evidence>
<dbReference type="GO" id="GO:0008137">
    <property type="term" value="F:NADH dehydrogenase (ubiquinone) activity"/>
    <property type="evidence" value="ECO:0007669"/>
    <property type="project" value="InterPro"/>
</dbReference>
<dbReference type="Pfam" id="PF00507">
    <property type="entry name" value="Oxidored_q4"/>
    <property type="match status" value="1"/>
</dbReference>
<dbReference type="HAMAP" id="MF_01394">
    <property type="entry name" value="NDH1_NuoA"/>
    <property type="match status" value="1"/>
</dbReference>
<dbReference type="GO" id="GO:0050136">
    <property type="term" value="F:NADH dehydrogenase (quinone) (non-electrogenic) activity"/>
    <property type="evidence" value="ECO:0007669"/>
    <property type="project" value="UniProtKB-UniRule"/>
</dbReference>
<evidence type="ECO:0000256" key="7">
    <source>
        <dbReference type="HAMAP-Rule" id="MF_01394"/>
    </source>
</evidence>
<dbReference type="InterPro" id="IPR000440">
    <property type="entry name" value="NADH_UbQ/plastoQ_OxRdtase_su3"/>
</dbReference>
<evidence type="ECO:0000256" key="1">
    <source>
        <dbReference type="ARBA" id="ARBA00004141"/>
    </source>
</evidence>
<dbReference type="KEGG" id="dtp:JZK55_19530"/>
<dbReference type="GO" id="GO:0005886">
    <property type="term" value="C:plasma membrane"/>
    <property type="evidence" value="ECO:0007669"/>
    <property type="project" value="UniProtKB-SubCell"/>
</dbReference>
<keyword evidence="7" id="KW-1003">Cell membrane</keyword>
<comment type="similarity">
    <text evidence="2 7 8">Belongs to the complex I subunit 3 family.</text>
</comment>
<dbReference type="AlphaFoldDB" id="A0A7G1H4G0"/>